<evidence type="ECO:0000313" key="3">
    <source>
        <dbReference type="EMBL" id="KAK1486031.1"/>
    </source>
</evidence>
<name>A0AAI9Y871_9PEZI</name>
<accession>A0AAI9Y871</accession>
<gene>
    <name evidence="3" type="ORF">CCUS01_15228</name>
</gene>
<dbReference type="EMBL" id="MPDP01000065">
    <property type="protein sequence ID" value="KAK1486031.1"/>
    <property type="molecule type" value="Genomic_DNA"/>
</dbReference>
<feature type="region of interest" description="Disordered" evidence="1">
    <location>
        <begin position="1"/>
        <end position="24"/>
    </location>
</feature>
<feature type="transmembrane region" description="Helical" evidence="2">
    <location>
        <begin position="49"/>
        <end position="68"/>
    </location>
</feature>
<reference evidence="3" key="1">
    <citation type="submission" date="2016-11" db="EMBL/GenBank/DDBJ databases">
        <title>The genome sequence of Colletotrichum cuscutae.</title>
        <authorList>
            <person name="Baroncelli R."/>
        </authorList>
    </citation>
    <scope>NUCLEOTIDE SEQUENCE</scope>
    <source>
        <strain evidence="3">IMI 304802</strain>
    </source>
</reference>
<evidence type="ECO:0000256" key="2">
    <source>
        <dbReference type="SAM" id="Phobius"/>
    </source>
</evidence>
<keyword evidence="4" id="KW-1185">Reference proteome</keyword>
<sequence>MLFLSSHLDSVTQPNGRKELRCTLSNSPQLTRPWNISERKPHPHLYQPLHIEVVIVPAFFPITYLPYLTSRNR</sequence>
<keyword evidence="2" id="KW-0472">Membrane</keyword>
<dbReference type="AlphaFoldDB" id="A0AAI9Y871"/>
<dbReference type="Proteomes" id="UP001239213">
    <property type="component" value="Unassembled WGS sequence"/>
</dbReference>
<keyword evidence="2" id="KW-0812">Transmembrane</keyword>
<keyword evidence="2" id="KW-1133">Transmembrane helix</keyword>
<proteinExistence type="predicted"/>
<evidence type="ECO:0000313" key="4">
    <source>
        <dbReference type="Proteomes" id="UP001239213"/>
    </source>
</evidence>
<comment type="caution">
    <text evidence="3">The sequence shown here is derived from an EMBL/GenBank/DDBJ whole genome shotgun (WGS) entry which is preliminary data.</text>
</comment>
<organism evidence="3 4">
    <name type="scientific">Colletotrichum cuscutae</name>
    <dbReference type="NCBI Taxonomy" id="1209917"/>
    <lineage>
        <taxon>Eukaryota</taxon>
        <taxon>Fungi</taxon>
        <taxon>Dikarya</taxon>
        <taxon>Ascomycota</taxon>
        <taxon>Pezizomycotina</taxon>
        <taxon>Sordariomycetes</taxon>
        <taxon>Hypocreomycetidae</taxon>
        <taxon>Glomerellales</taxon>
        <taxon>Glomerellaceae</taxon>
        <taxon>Colletotrichum</taxon>
        <taxon>Colletotrichum acutatum species complex</taxon>
    </lineage>
</organism>
<evidence type="ECO:0000256" key="1">
    <source>
        <dbReference type="SAM" id="MobiDB-lite"/>
    </source>
</evidence>
<protein>
    <submittedName>
        <fullName evidence="3">Uncharacterized protein</fullName>
    </submittedName>
</protein>